<dbReference type="Pfam" id="PF13439">
    <property type="entry name" value="Glyco_transf_4"/>
    <property type="match status" value="1"/>
</dbReference>
<dbReference type="GO" id="GO:0016757">
    <property type="term" value="F:glycosyltransferase activity"/>
    <property type="evidence" value="ECO:0007669"/>
    <property type="project" value="UniProtKB-KW"/>
</dbReference>
<keyword evidence="5" id="KW-1185">Reference proteome</keyword>
<dbReference type="InterPro" id="IPR028098">
    <property type="entry name" value="Glyco_trans_4-like_N"/>
</dbReference>
<proteinExistence type="predicted"/>
<reference evidence="4" key="1">
    <citation type="journal article" date="2014" name="Int. J. Syst. Evol. Microbiol.">
        <title>Complete genome sequence of Corynebacterium casei LMG S-19264T (=DSM 44701T), isolated from a smear-ripened cheese.</title>
        <authorList>
            <consortium name="US DOE Joint Genome Institute (JGI-PGF)"/>
            <person name="Walter F."/>
            <person name="Albersmeier A."/>
            <person name="Kalinowski J."/>
            <person name="Ruckert C."/>
        </authorList>
    </citation>
    <scope>NUCLEOTIDE SEQUENCE</scope>
    <source>
        <strain evidence="4">KCTC 42097</strain>
    </source>
</reference>
<sequence length="348" mass="37548">MSRILYFAYPGDLEIRTGGYGYDRRILHALGKRGWKVEALPLGENFPQPDEHALAHATRMLETVPDEAFLLIDGLAYGVMPEVAQVLSARLKLVALIHHPLAREGHLEPLVKERLERSETEALKHAHAVVVTSPATKRQLAAEFGVDESRIAIALPGTDPGIQASGSPDGVPHILAIGTIIRRKGHDVLVEALAENADLEWTCRIIGNRSVDAAFTQELEDRIGRLGLSGRISLTGQVDDTRGELPAADIFALATYYEGYGMVFAEAMAHGLPIVATRAGAIPDVVPQEAGILVEPGNAAAFGQALRRLLQDRELRTGLAAGSRRHGATLPGWDETAATIEKVLETIT</sequence>
<dbReference type="EMBL" id="BMZO01000004">
    <property type="protein sequence ID" value="GHC69115.1"/>
    <property type="molecule type" value="Genomic_DNA"/>
</dbReference>
<dbReference type="AlphaFoldDB" id="A0A8J3GGJ4"/>
<gene>
    <name evidence="4" type="ORF">GCM10010136_14520</name>
</gene>
<dbReference type="Pfam" id="PF13692">
    <property type="entry name" value="Glyco_trans_1_4"/>
    <property type="match status" value="1"/>
</dbReference>
<reference evidence="4" key="2">
    <citation type="submission" date="2020-09" db="EMBL/GenBank/DDBJ databases">
        <authorList>
            <person name="Sun Q."/>
            <person name="Kim S."/>
        </authorList>
    </citation>
    <scope>NUCLEOTIDE SEQUENCE</scope>
    <source>
        <strain evidence="4">KCTC 42097</strain>
    </source>
</reference>
<feature type="domain" description="Glycosyltransferase subfamily 4-like N-terminal" evidence="3">
    <location>
        <begin position="88"/>
        <end position="160"/>
    </location>
</feature>
<keyword evidence="4" id="KW-0378">Hydrolase</keyword>
<dbReference type="CDD" id="cd03801">
    <property type="entry name" value="GT4_PimA-like"/>
    <property type="match status" value="1"/>
</dbReference>
<evidence type="ECO:0000256" key="2">
    <source>
        <dbReference type="ARBA" id="ARBA00022679"/>
    </source>
</evidence>
<evidence type="ECO:0000256" key="1">
    <source>
        <dbReference type="ARBA" id="ARBA00022676"/>
    </source>
</evidence>
<dbReference type="Gene3D" id="3.40.50.2000">
    <property type="entry name" value="Glycogen Phosphorylase B"/>
    <property type="match status" value="2"/>
</dbReference>
<evidence type="ECO:0000259" key="3">
    <source>
        <dbReference type="Pfam" id="PF13439"/>
    </source>
</evidence>
<evidence type="ECO:0000313" key="5">
    <source>
        <dbReference type="Proteomes" id="UP000641137"/>
    </source>
</evidence>
<dbReference type="GO" id="GO:0016787">
    <property type="term" value="F:hydrolase activity"/>
    <property type="evidence" value="ECO:0007669"/>
    <property type="project" value="UniProtKB-KW"/>
</dbReference>
<organism evidence="4 5">
    <name type="scientific">Limoniibacter endophyticus</name>
    <dbReference type="NCBI Taxonomy" id="1565040"/>
    <lineage>
        <taxon>Bacteria</taxon>
        <taxon>Pseudomonadati</taxon>
        <taxon>Pseudomonadota</taxon>
        <taxon>Alphaproteobacteria</taxon>
        <taxon>Hyphomicrobiales</taxon>
        <taxon>Bartonellaceae</taxon>
        <taxon>Limoniibacter</taxon>
    </lineage>
</organism>
<name>A0A8J3GGJ4_9HYPH</name>
<dbReference type="RefSeq" id="WP_189489330.1">
    <property type="nucleotide sequence ID" value="NZ_BMZO01000004.1"/>
</dbReference>
<dbReference type="PANTHER" id="PTHR12526">
    <property type="entry name" value="GLYCOSYLTRANSFERASE"/>
    <property type="match status" value="1"/>
</dbReference>
<dbReference type="SUPFAM" id="SSF53756">
    <property type="entry name" value="UDP-Glycosyltransferase/glycogen phosphorylase"/>
    <property type="match status" value="1"/>
</dbReference>
<keyword evidence="1" id="KW-0328">Glycosyltransferase</keyword>
<protein>
    <submittedName>
        <fullName evidence="4">Glycosyl hydrolase</fullName>
    </submittedName>
</protein>
<evidence type="ECO:0000313" key="4">
    <source>
        <dbReference type="EMBL" id="GHC69115.1"/>
    </source>
</evidence>
<dbReference type="Proteomes" id="UP000641137">
    <property type="component" value="Unassembled WGS sequence"/>
</dbReference>
<keyword evidence="2" id="KW-0808">Transferase</keyword>
<comment type="caution">
    <text evidence="4">The sequence shown here is derived from an EMBL/GenBank/DDBJ whole genome shotgun (WGS) entry which is preliminary data.</text>
</comment>
<dbReference type="PANTHER" id="PTHR12526:SF510">
    <property type="entry name" value="D-INOSITOL 3-PHOSPHATE GLYCOSYLTRANSFERASE"/>
    <property type="match status" value="1"/>
</dbReference>
<accession>A0A8J3GGJ4</accession>